<dbReference type="Proteomes" id="UP001497623">
    <property type="component" value="Unassembled WGS sequence"/>
</dbReference>
<evidence type="ECO:0000256" key="1">
    <source>
        <dbReference type="ARBA" id="ARBA00004141"/>
    </source>
</evidence>
<sequence>MTPTLCLAQRPVKQTVCGTLRQGSNWKCFFLTMLIIACLAAITWCRLTQIKKVIVNFSVFPITRTRHLSPCEDGYLYIPVAFLAMLYLLYLVECFHCPSRIQLGHMTPAGVVSQRIEAMRSTQPVIWWKAMCYHYVRRTRQITRYRNGDAYTTTQVFYERVNAHAAGTCFLFSNCGVKDISKKLVDLSKYPITKLKFSKGFAFANVEAANEFEEQRSRFFQENERRDDYMEMREGLDLTGVSFKEFLIACRDTEPKPWYTHHAVFWVASLFLLSWPLRLIIEYNTAYVHFQVTTKFKQPPAVNNSRLAQRASQGYYHHIIECSAIFATFRTSLYEKTGTTSNVVSPPRQASDTNFTSGHYPLIIQCSDIFALALSSTTMTTMGISRTSLVNGYMLYFPCPLIPCTPADPFQGARRTVPVEAPPNYEDALKVSAPLLTDMNPSPLRRSHTERNIPSLPRLTLPRRSMHCDLETQL</sequence>
<feature type="transmembrane region" description="Helical" evidence="6">
    <location>
        <begin position="29"/>
        <end position="47"/>
    </location>
</feature>
<dbReference type="EMBL" id="CAXKWB010013706">
    <property type="protein sequence ID" value="CAL4108338.1"/>
    <property type="molecule type" value="Genomic_DNA"/>
</dbReference>
<feature type="non-terminal residue" evidence="7">
    <location>
        <position position="474"/>
    </location>
</feature>
<evidence type="ECO:0000313" key="7">
    <source>
        <dbReference type="EMBL" id="CAL4108338.1"/>
    </source>
</evidence>
<dbReference type="PANTHER" id="PTHR31893:SF5">
    <property type="entry name" value="TRANSMEMBRANE PROTEIN 151 HOMOLOG"/>
    <property type="match status" value="1"/>
</dbReference>
<keyword evidence="8" id="KW-1185">Reference proteome</keyword>
<feature type="transmembrane region" description="Helical" evidence="6">
    <location>
        <begin position="74"/>
        <end position="92"/>
    </location>
</feature>
<name>A0AAV2R4E2_MEGNR</name>
<gene>
    <name evidence="7" type="ORF">MNOR_LOCUS18844</name>
</gene>
<dbReference type="InterPro" id="IPR026767">
    <property type="entry name" value="Tmem151"/>
</dbReference>
<dbReference type="AlphaFoldDB" id="A0AAV2R4E2"/>
<dbReference type="GO" id="GO:0016020">
    <property type="term" value="C:membrane"/>
    <property type="evidence" value="ECO:0007669"/>
    <property type="project" value="UniProtKB-SubCell"/>
</dbReference>
<evidence type="ECO:0008006" key="9">
    <source>
        <dbReference type="Google" id="ProtNLM"/>
    </source>
</evidence>
<keyword evidence="3 6" id="KW-0812">Transmembrane</keyword>
<comment type="caution">
    <text evidence="7">The sequence shown here is derived from an EMBL/GenBank/DDBJ whole genome shotgun (WGS) entry which is preliminary data.</text>
</comment>
<evidence type="ECO:0000313" key="8">
    <source>
        <dbReference type="Proteomes" id="UP001497623"/>
    </source>
</evidence>
<accession>A0AAV2R4E2</accession>
<comment type="similarity">
    <text evidence="2">Belongs to the TMEM151 family.</text>
</comment>
<keyword evidence="4 6" id="KW-1133">Transmembrane helix</keyword>
<keyword evidence="5 6" id="KW-0472">Membrane</keyword>
<evidence type="ECO:0000256" key="2">
    <source>
        <dbReference type="ARBA" id="ARBA00009583"/>
    </source>
</evidence>
<evidence type="ECO:0000256" key="6">
    <source>
        <dbReference type="SAM" id="Phobius"/>
    </source>
</evidence>
<comment type="subcellular location">
    <subcellularLocation>
        <location evidence="1">Membrane</location>
        <topology evidence="1">Multi-pass membrane protein</topology>
    </subcellularLocation>
</comment>
<evidence type="ECO:0000256" key="4">
    <source>
        <dbReference type="ARBA" id="ARBA00022989"/>
    </source>
</evidence>
<proteinExistence type="inferred from homology"/>
<dbReference type="Pfam" id="PF14857">
    <property type="entry name" value="TMEM151"/>
    <property type="match status" value="1"/>
</dbReference>
<reference evidence="7 8" key="1">
    <citation type="submission" date="2024-05" db="EMBL/GenBank/DDBJ databases">
        <authorList>
            <person name="Wallberg A."/>
        </authorList>
    </citation>
    <scope>NUCLEOTIDE SEQUENCE [LARGE SCALE GENOMIC DNA]</scope>
</reference>
<organism evidence="7 8">
    <name type="scientific">Meganyctiphanes norvegica</name>
    <name type="common">Northern krill</name>
    <name type="synonym">Thysanopoda norvegica</name>
    <dbReference type="NCBI Taxonomy" id="48144"/>
    <lineage>
        <taxon>Eukaryota</taxon>
        <taxon>Metazoa</taxon>
        <taxon>Ecdysozoa</taxon>
        <taxon>Arthropoda</taxon>
        <taxon>Crustacea</taxon>
        <taxon>Multicrustacea</taxon>
        <taxon>Malacostraca</taxon>
        <taxon>Eumalacostraca</taxon>
        <taxon>Eucarida</taxon>
        <taxon>Euphausiacea</taxon>
        <taxon>Euphausiidae</taxon>
        <taxon>Meganyctiphanes</taxon>
    </lineage>
</organism>
<protein>
    <recommendedName>
        <fullName evidence="9">Transmembrane protein 151B</fullName>
    </recommendedName>
</protein>
<evidence type="ECO:0000256" key="5">
    <source>
        <dbReference type="ARBA" id="ARBA00023136"/>
    </source>
</evidence>
<dbReference type="PANTHER" id="PTHR31893">
    <property type="entry name" value="TRANSMEMBRANE PROTEIN 151 HOMOLOG"/>
    <property type="match status" value="1"/>
</dbReference>
<evidence type="ECO:0000256" key="3">
    <source>
        <dbReference type="ARBA" id="ARBA00022692"/>
    </source>
</evidence>